<dbReference type="AlphaFoldDB" id="A0A7W6NJS9"/>
<gene>
    <name evidence="1" type="ORF">GGR23_001250</name>
</gene>
<organism evidence="1 2">
    <name type="scientific">Gellertiella hungarica</name>
    <dbReference type="NCBI Taxonomy" id="1572859"/>
    <lineage>
        <taxon>Bacteria</taxon>
        <taxon>Pseudomonadati</taxon>
        <taxon>Pseudomonadota</taxon>
        <taxon>Alphaproteobacteria</taxon>
        <taxon>Hyphomicrobiales</taxon>
        <taxon>Rhizobiaceae</taxon>
        <taxon>Gellertiella</taxon>
    </lineage>
</organism>
<dbReference type="RefSeq" id="WP_183365314.1">
    <property type="nucleotide sequence ID" value="NZ_JACIEZ010000002.1"/>
</dbReference>
<name>A0A7W6NJS9_9HYPH</name>
<evidence type="ECO:0000313" key="2">
    <source>
        <dbReference type="Proteomes" id="UP000528286"/>
    </source>
</evidence>
<accession>A0A7W6NJS9</accession>
<dbReference type="EMBL" id="JACIEZ010000002">
    <property type="protein sequence ID" value="MBB4064073.1"/>
    <property type="molecule type" value="Genomic_DNA"/>
</dbReference>
<comment type="caution">
    <text evidence="1">The sequence shown here is derived from an EMBL/GenBank/DDBJ whole genome shotgun (WGS) entry which is preliminary data.</text>
</comment>
<dbReference type="Proteomes" id="UP000528286">
    <property type="component" value="Unassembled WGS sequence"/>
</dbReference>
<proteinExistence type="predicted"/>
<protein>
    <submittedName>
        <fullName evidence="1">Uncharacterized protein</fullName>
    </submittedName>
</protein>
<evidence type="ECO:0000313" key="1">
    <source>
        <dbReference type="EMBL" id="MBB4064073.1"/>
    </source>
</evidence>
<keyword evidence="2" id="KW-1185">Reference proteome</keyword>
<sequence length="109" mass="11889">MGMTIFDSRDPAMRAGGELGLIAAYLVSSFAEAAAAGRQAADARREERAAYKYACELNEARGRADELGRVAIRAVRHVASLEAEVRRLKTALAQRQAHIDRMRSQKATA</sequence>
<reference evidence="1 2" key="1">
    <citation type="submission" date="2020-08" db="EMBL/GenBank/DDBJ databases">
        <title>Genomic Encyclopedia of Type Strains, Phase IV (KMG-IV): sequencing the most valuable type-strain genomes for metagenomic binning, comparative biology and taxonomic classification.</title>
        <authorList>
            <person name="Goeker M."/>
        </authorList>
    </citation>
    <scope>NUCLEOTIDE SEQUENCE [LARGE SCALE GENOMIC DNA]</scope>
    <source>
        <strain evidence="1 2">DSM 29853</strain>
    </source>
</reference>